<proteinExistence type="predicted"/>
<reference evidence="2 3" key="1">
    <citation type="submission" date="2023-11" db="EMBL/GenBank/DDBJ databases">
        <title>A Novel Polar Bacteriovorax (B. antarcticus) Isolated from the Biocrust in Antarctica.</title>
        <authorList>
            <person name="Mun W."/>
            <person name="Choi S.Y."/>
            <person name="Mitchell R.J."/>
        </authorList>
    </citation>
    <scope>NUCLEOTIDE SEQUENCE [LARGE SCALE GENOMIC DNA]</scope>
    <source>
        <strain evidence="2 3">PP10</strain>
    </source>
</reference>
<protein>
    <recommendedName>
        <fullName evidence="4">C-type lysozyme inhibitor domain-containing protein</fullName>
    </recommendedName>
</protein>
<feature type="chain" id="PRO_5046512058" description="C-type lysozyme inhibitor domain-containing protein" evidence="1">
    <location>
        <begin position="18"/>
        <end position="106"/>
    </location>
</feature>
<keyword evidence="3" id="KW-1185">Reference proteome</keyword>
<comment type="caution">
    <text evidence="2">The sequence shown here is derived from an EMBL/GenBank/DDBJ whole genome shotgun (WGS) entry which is preliminary data.</text>
</comment>
<dbReference type="EMBL" id="JAYGJQ010000001">
    <property type="protein sequence ID" value="MEA9355755.1"/>
    <property type="molecule type" value="Genomic_DNA"/>
</dbReference>
<gene>
    <name evidence="2" type="ORF">SHI21_06070</name>
</gene>
<accession>A0ABU5VVU7</accession>
<keyword evidence="1" id="KW-0732">Signal</keyword>
<sequence>MKLLFVLLFLFPFSLSANESIICVSDNLQLNISVVETTIPKSVAWTIKVIDNENVAISGSGVWQKEVESEDAFSSFDDNSAISYKNKRAVFVMGNDQSVYFPACKI</sequence>
<evidence type="ECO:0008006" key="4">
    <source>
        <dbReference type="Google" id="ProtNLM"/>
    </source>
</evidence>
<evidence type="ECO:0000313" key="2">
    <source>
        <dbReference type="EMBL" id="MEA9355755.1"/>
    </source>
</evidence>
<organism evidence="2 3">
    <name type="scientific">Bacteriovorax antarcticus</name>
    <dbReference type="NCBI Taxonomy" id="3088717"/>
    <lineage>
        <taxon>Bacteria</taxon>
        <taxon>Pseudomonadati</taxon>
        <taxon>Bdellovibrionota</taxon>
        <taxon>Bacteriovoracia</taxon>
        <taxon>Bacteriovoracales</taxon>
        <taxon>Bacteriovoracaceae</taxon>
        <taxon>Bacteriovorax</taxon>
    </lineage>
</organism>
<dbReference type="Proteomes" id="UP001302274">
    <property type="component" value="Unassembled WGS sequence"/>
</dbReference>
<evidence type="ECO:0000313" key="3">
    <source>
        <dbReference type="Proteomes" id="UP001302274"/>
    </source>
</evidence>
<feature type="signal peptide" evidence="1">
    <location>
        <begin position="1"/>
        <end position="17"/>
    </location>
</feature>
<name>A0ABU5VVU7_9BACT</name>
<evidence type="ECO:0000256" key="1">
    <source>
        <dbReference type="SAM" id="SignalP"/>
    </source>
</evidence>
<dbReference type="RefSeq" id="WP_323575385.1">
    <property type="nucleotide sequence ID" value="NZ_JAYGJQ010000001.1"/>
</dbReference>